<dbReference type="PANTHER" id="PTHR37841:SF1">
    <property type="entry name" value="DUF3298 DOMAIN-CONTAINING PROTEIN"/>
    <property type="match status" value="1"/>
</dbReference>
<dbReference type="AlphaFoldDB" id="A0A1M5A7I8"/>
<reference evidence="1 2" key="1">
    <citation type="submission" date="2016-11" db="EMBL/GenBank/DDBJ databases">
        <authorList>
            <person name="Jaros S."/>
            <person name="Januszkiewicz K."/>
            <person name="Wedrychowicz H."/>
        </authorList>
    </citation>
    <scope>NUCLEOTIDE SEQUENCE [LARGE SCALE GENOMIC DNA]</scope>
    <source>
        <strain evidence="1 2">DSM 26883</strain>
    </source>
</reference>
<evidence type="ECO:0000313" key="2">
    <source>
        <dbReference type="Proteomes" id="UP000184436"/>
    </source>
</evidence>
<dbReference type="PANTHER" id="PTHR37841">
    <property type="entry name" value="GLR2918 PROTEIN"/>
    <property type="match status" value="1"/>
</dbReference>
<dbReference type="Proteomes" id="UP000184436">
    <property type="component" value="Unassembled WGS sequence"/>
</dbReference>
<dbReference type="OrthoDB" id="1050120at2"/>
<gene>
    <name evidence="1" type="ORF">SAMN05444349_11481</name>
</gene>
<dbReference type="Pfam" id="PF14903">
    <property type="entry name" value="WG_beta_rep"/>
    <property type="match status" value="3"/>
</dbReference>
<dbReference type="InterPro" id="IPR032774">
    <property type="entry name" value="WG_beta_rep"/>
</dbReference>
<dbReference type="EMBL" id="FQVD01000014">
    <property type="protein sequence ID" value="SHF25802.1"/>
    <property type="molecule type" value="Genomic_DNA"/>
</dbReference>
<proteinExistence type="predicted"/>
<dbReference type="STRING" id="871325.SAMN05444349_11481"/>
<sequence>MRTVYETILLTLNMAKFKITPKTTVADLKEQFGNEVGCVLRVYQGRSEAPDGANLVSLGAKEGELECRTSRTVGKFEEAFQDELNLKVKVYTKDNWVKVLDGITLATAGQLPNGMTKAKMEEHLSYQRDEEENAEVVNEKATENVEVPEEYKGILLIDINFAKVDLPEDENSYEDYAKEIFGNNNDGIAVLYHGVPDDDQYAVVYSEDERSYDWLMSEAKKRISKLPDGEESTLYLSASIDFYSEDGEEDLYSCDNIVGVALNEFCDGGNKHEYSYDWEEEYKNGKAIVRVNFGNGSCIFIAYANGGIEMLDLSDEQFDYLTRKAVLDSAIKYHKERELFTYKQHGKVGYINREAQLAIPPKFDDARDFYDGLAVAEINGKYGYIDRDGNIVVEPKFDYASNFGGGLAQVKINGKNGFIDKNGNFVLEPEFDTIYSCKNTDDEQLYVVSLDDKWGIMNGDFEYIVRPTFLDLSGFKEGYASAQSADNELFGMVNCKGEFVLKPQYRKITNFYKQNGNLVIFAVTVDNEKIKIDINGNIIP</sequence>
<name>A0A1M5A7I8_9BACE</name>
<dbReference type="SUPFAM" id="SSF69360">
    <property type="entry name" value="Cell wall binding repeat"/>
    <property type="match status" value="1"/>
</dbReference>
<protein>
    <submittedName>
        <fullName evidence="1">WG containing repeat-containing protein</fullName>
    </submittedName>
</protein>
<evidence type="ECO:0000313" key="1">
    <source>
        <dbReference type="EMBL" id="SHF25802.1"/>
    </source>
</evidence>
<keyword evidence="2" id="KW-1185">Reference proteome</keyword>
<organism evidence="1 2">
    <name type="scientific">Bacteroides faecichinchillae</name>
    <dbReference type="NCBI Taxonomy" id="871325"/>
    <lineage>
        <taxon>Bacteria</taxon>
        <taxon>Pseudomonadati</taxon>
        <taxon>Bacteroidota</taxon>
        <taxon>Bacteroidia</taxon>
        <taxon>Bacteroidales</taxon>
        <taxon>Bacteroidaceae</taxon>
        <taxon>Bacteroides</taxon>
    </lineage>
</organism>
<accession>A0A1M5A7I8</accession>